<feature type="domain" description="DUF4057" evidence="2">
    <location>
        <begin position="3"/>
        <end position="262"/>
    </location>
</feature>
<gene>
    <name evidence="3" type="ORF">ZIOFF_034443</name>
</gene>
<sequence length="272" mass="30154">MDRNLPVRTSHSCMADLLAWPNEPAEEPSPTPSSRRSFKISFLHFPPSLKPADRISPAMFGAPMTKEEAEIVNKRRSCSALKLQDMNGNGIFAIDDDEHNASNQKTSIRIFQKSMGAISQILLGTEGVETPRKPTSFAELAKQRELRGTIESELEQLQVKKQLSEAKCKELSGSGIFALPPEIPQRHLAAQDQELRNNLDFEPSQLQTKPASVNSHLVDAETITKKAKKICNQKFKDLMGNDTFRGGAVSMPAEKQLSLSNVENHSSTMAWV</sequence>
<dbReference type="PANTHER" id="PTHR31132:SF13">
    <property type="entry name" value="N-LYSINE METHYLTRANSFERASE"/>
    <property type="match status" value="1"/>
</dbReference>
<dbReference type="Pfam" id="PF13266">
    <property type="entry name" value="DUF4057"/>
    <property type="match status" value="1"/>
</dbReference>
<dbReference type="AlphaFoldDB" id="A0A8J5GY89"/>
<feature type="coiled-coil region" evidence="1">
    <location>
        <begin position="140"/>
        <end position="174"/>
    </location>
</feature>
<proteinExistence type="predicted"/>
<keyword evidence="1" id="KW-0175">Coiled coil</keyword>
<accession>A0A8J5GY89</accession>
<protein>
    <recommendedName>
        <fullName evidence="2">DUF4057 domain-containing protein</fullName>
    </recommendedName>
</protein>
<evidence type="ECO:0000313" key="4">
    <source>
        <dbReference type="Proteomes" id="UP000734854"/>
    </source>
</evidence>
<reference evidence="3 4" key="1">
    <citation type="submission" date="2020-08" db="EMBL/GenBank/DDBJ databases">
        <title>Plant Genome Project.</title>
        <authorList>
            <person name="Zhang R.-G."/>
        </authorList>
    </citation>
    <scope>NUCLEOTIDE SEQUENCE [LARGE SCALE GENOMIC DNA]</scope>
    <source>
        <tissue evidence="3">Rhizome</tissue>
    </source>
</reference>
<evidence type="ECO:0000256" key="1">
    <source>
        <dbReference type="SAM" id="Coils"/>
    </source>
</evidence>
<dbReference type="InterPro" id="IPR025131">
    <property type="entry name" value="DUF4057"/>
</dbReference>
<dbReference type="EMBL" id="JACMSC010000009">
    <property type="protein sequence ID" value="KAG6509053.1"/>
    <property type="molecule type" value="Genomic_DNA"/>
</dbReference>
<keyword evidence="4" id="KW-1185">Reference proteome</keyword>
<evidence type="ECO:0000259" key="2">
    <source>
        <dbReference type="Pfam" id="PF13266"/>
    </source>
</evidence>
<organism evidence="3 4">
    <name type="scientific">Zingiber officinale</name>
    <name type="common">Ginger</name>
    <name type="synonym">Amomum zingiber</name>
    <dbReference type="NCBI Taxonomy" id="94328"/>
    <lineage>
        <taxon>Eukaryota</taxon>
        <taxon>Viridiplantae</taxon>
        <taxon>Streptophyta</taxon>
        <taxon>Embryophyta</taxon>
        <taxon>Tracheophyta</taxon>
        <taxon>Spermatophyta</taxon>
        <taxon>Magnoliopsida</taxon>
        <taxon>Liliopsida</taxon>
        <taxon>Zingiberales</taxon>
        <taxon>Zingiberaceae</taxon>
        <taxon>Zingiber</taxon>
    </lineage>
</organism>
<dbReference type="Proteomes" id="UP000734854">
    <property type="component" value="Unassembled WGS sequence"/>
</dbReference>
<dbReference type="PANTHER" id="PTHR31132">
    <property type="entry name" value="N-LYSINE METHYLTRANSFERASE"/>
    <property type="match status" value="1"/>
</dbReference>
<name>A0A8J5GY89_ZINOF</name>
<evidence type="ECO:0000313" key="3">
    <source>
        <dbReference type="EMBL" id="KAG6509053.1"/>
    </source>
</evidence>
<comment type="caution">
    <text evidence="3">The sequence shown here is derived from an EMBL/GenBank/DDBJ whole genome shotgun (WGS) entry which is preliminary data.</text>
</comment>